<keyword evidence="8" id="KW-0408">Iron</keyword>
<evidence type="ECO:0000256" key="11">
    <source>
        <dbReference type="ARBA" id="ARBA00023204"/>
    </source>
</evidence>
<dbReference type="GO" id="GO:0006281">
    <property type="term" value="P:DNA repair"/>
    <property type="evidence" value="ECO:0007669"/>
    <property type="project" value="UniProtKB-KW"/>
</dbReference>
<evidence type="ECO:0000256" key="3">
    <source>
        <dbReference type="ARBA" id="ARBA00022741"/>
    </source>
</evidence>
<evidence type="ECO:0000313" key="16">
    <source>
        <dbReference type="Proteomes" id="UP000235658"/>
    </source>
</evidence>
<evidence type="ECO:0000256" key="2">
    <source>
        <dbReference type="ARBA" id="ARBA00022723"/>
    </source>
</evidence>
<evidence type="ECO:0000256" key="4">
    <source>
        <dbReference type="ARBA" id="ARBA00022763"/>
    </source>
</evidence>
<evidence type="ECO:0000256" key="6">
    <source>
        <dbReference type="ARBA" id="ARBA00022806"/>
    </source>
</evidence>
<dbReference type="AlphaFoldDB" id="A0A2N6UJF1"/>
<gene>
    <name evidence="15" type="ORF">CJ192_03730</name>
</gene>
<dbReference type="Pfam" id="PF06733">
    <property type="entry name" value="DEAD_2"/>
    <property type="match status" value="1"/>
</dbReference>
<dbReference type="InterPro" id="IPR027417">
    <property type="entry name" value="P-loop_NTPase"/>
</dbReference>
<dbReference type="PANTHER" id="PTHR11472">
    <property type="entry name" value="DNA REPAIR DEAD HELICASE RAD3/XP-D SUBFAMILY MEMBER"/>
    <property type="match status" value="1"/>
</dbReference>
<dbReference type="GO" id="GO:0005524">
    <property type="term" value="F:ATP binding"/>
    <property type="evidence" value="ECO:0007669"/>
    <property type="project" value="UniProtKB-KW"/>
</dbReference>
<dbReference type="InterPro" id="IPR042493">
    <property type="entry name" value="XPD_DNA_FeS"/>
</dbReference>
<dbReference type="SMART" id="SM00488">
    <property type="entry name" value="DEXDc2"/>
    <property type="match status" value="1"/>
</dbReference>
<dbReference type="GO" id="GO:0003678">
    <property type="term" value="F:DNA helicase activity"/>
    <property type="evidence" value="ECO:0007669"/>
    <property type="project" value="InterPro"/>
</dbReference>
<evidence type="ECO:0000256" key="1">
    <source>
        <dbReference type="ARBA" id="ARBA00022485"/>
    </source>
</evidence>
<dbReference type="Proteomes" id="UP000235658">
    <property type="component" value="Unassembled WGS sequence"/>
</dbReference>
<evidence type="ECO:0000256" key="13">
    <source>
        <dbReference type="ARBA" id="ARBA00038058"/>
    </source>
</evidence>
<dbReference type="Gene3D" id="1.10.30.20">
    <property type="entry name" value="Bacterial XPD DNA helicase, FeS cluster domain"/>
    <property type="match status" value="1"/>
</dbReference>
<name>A0A2N6UJF1_9FIRM</name>
<evidence type="ECO:0000256" key="10">
    <source>
        <dbReference type="ARBA" id="ARBA00023125"/>
    </source>
</evidence>
<organism evidence="15 16">
    <name type="scientific">Anaerococcus hydrogenalis</name>
    <dbReference type="NCBI Taxonomy" id="33029"/>
    <lineage>
        <taxon>Bacteria</taxon>
        <taxon>Bacillati</taxon>
        <taxon>Bacillota</taxon>
        <taxon>Tissierellia</taxon>
        <taxon>Tissierellales</taxon>
        <taxon>Peptoniphilaceae</taxon>
        <taxon>Anaerococcus</taxon>
    </lineage>
</organism>
<evidence type="ECO:0000256" key="8">
    <source>
        <dbReference type="ARBA" id="ARBA00023004"/>
    </source>
</evidence>
<keyword evidence="1" id="KW-0004">4Fe-4S</keyword>
<dbReference type="SUPFAM" id="SSF52540">
    <property type="entry name" value="P-loop containing nucleoside triphosphate hydrolases"/>
    <property type="match status" value="1"/>
</dbReference>
<sequence>MYIKTSVRKLIEFVMRSGDIDNSFRDNNRMVQGIKAHQKIQKSYDKNYKAEYYLTNITKIDDMEFHVEGRADGLLKKKGQIIIDEIKSTTRNLEKLDDSNKLHWAQAFCYGYFYGVKKDLKKLTIRLTYVSLDDYRTKTFEKEKSLDELYDFYINLLKEYINFSKILSINLEKRNKSAKELTFPYSGYRKGQRKMSVAVYRAILDKKKLFVDAPTGTGKTISTIFPAVKSLGEGLSDKIFYLTAKNTTAKEALKSLYLLKEKNLSIKAVSLTSKEKICLNDEISCNPDDCPFARGHFDRVNEGLKDILENEDIMDFDIITSYAEKHRLCPLEFELDLALYSDLIICDYNYVFDPNVYLRRFFDESIDEYIFLIDEAHNLLERSRKMFSHEFVDTSFKKLREGMDIKKDLKIIKSIDSILDEFEKMYKNYGKKLFYYTTDNNDDFDKKLMGLSKKLEKVLIKDKKRDDYDKIEDMFFEINHHLKISDNFREGFYQTLTYDENSMEKIYEIKCIDPSQVLSEKYKLARSSVFFSATLSPMNFYIKMLGAEDSLKVHLDLPFDKKNFALLASPISTRYKDRNNNLMDIADLIHEFINAKKGNYFIFFPSFSYLTDVYEYYKENYNDDILVQERSMSPIERHKFLQNFTYESKKTAFLVLGGIFSEGVDLKGDRLIGSMVISVGMPGVSDERNLIKTHFDQISHNGFDYSYTFPGLNKIFQAAGRLIRGEKDKGIIYLIDDRFLWDKYRRLYPRHWSNLIEVKNKKELKNLVEKFWNEENK</sequence>
<dbReference type="InterPro" id="IPR010614">
    <property type="entry name" value="RAD3-like_helicase_DEAD"/>
</dbReference>
<evidence type="ECO:0000256" key="5">
    <source>
        <dbReference type="ARBA" id="ARBA00022801"/>
    </source>
</evidence>
<evidence type="ECO:0000256" key="9">
    <source>
        <dbReference type="ARBA" id="ARBA00023014"/>
    </source>
</evidence>
<evidence type="ECO:0000313" key="15">
    <source>
        <dbReference type="EMBL" id="PMC81868.1"/>
    </source>
</evidence>
<dbReference type="InterPro" id="IPR014013">
    <property type="entry name" value="Helic_SF1/SF2_ATP-bd_DinG/Rad3"/>
</dbReference>
<evidence type="ECO:0000259" key="14">
    <source>
        <dbReference type="PROSITE" id="PS51193"/>
    </source>
</evidence>
<dbReference type="RefSeq" id="WP_102197820.1">
    <property type="nucleotide sequence ID" value="NZ_PNHP01000002.1"/>
</dbReference>
<feature type="domain" description="Helicase ATP-binding" evidence="14">
    <location>
        <begin position="178"/>
        <end position="426"/>
    </location>
</feature>
<dbReference type="EMBL" id="PNHP01000002">
    <property type="protein sequence ID" value="PMC81868.1"/>
    <property type="molecule type" value="Genomic_DNA"/>
</dbReference>
<reference evidence="15 16" key="1">
    <citation type="submission" date="2017-09" db="EMBL/GenBank/DDBJ databases">
        <title>Bacterial strain isolated from the female urinary microbiota.</title>
        <authorList>
            <person name="Thomas-White K."/>
            <person name="Kumar N."/>
            <person name="Forster S."/>
            <person name="Putonti C."/>
            <person name="Lawley T."/>
            <person name="Wolfe A.J."/>
        </authorList>
    </citation>
    <scope>NUCLEOTIDE SEQUENCE [LARGE SCALE GENOMIC DNA]</scope>
    <source>
        <strain evidence="15 16">UMB0204</strain>
    </source>
</reference>
<dbReference type="Pfam" id="PF13307">
    <property type="entry name" value="Helicase_C_2"/>
    <property type="match status" value="1"/>
</dbReference>
<dbReference type="GO" id="GO:0051539">
    <property type="term" value="F:4 iron, 4 sulfur cluster binding"/>
    <property type="evidence" value="ECO:0007669"/>
    <property type="project" value="UniProtKB-KW"/>
</dbReference>
<keyword evidence="4" id="KW-0227">DNA damage</keyword>
<keyword evidence="10" id="KW-0238">DNA-binding</keyword>
<evidence type="ECO:0000256" key="12">
    <source>
        <dbReference type="ARBA" id="ARBA00023235"/>
    </source>
</evidence>
<keyword evidence="11" id="KW-0234">DNA repair</keyword>
<keyword evidence="2" id="KW-0479">Metal-binding</keyword>
<dbReference type="PROSITE" id="PS51193">
    <property type="entry name" value="HELICASE_ATP_BIND_2"/>
    <property type="match status" value="1"/>
</dbReference>
<dbReference type="GO" id="GO:0046872">
    <property type="term" value="F:metal ion binding"/>
    <property type="evidence" value="ECO:0007669"/>
    <property type="project" value="UniProtKB-KW"/>
</dbReference>
<dbReference type="InterPro" id="IPR006554">
    <property type="entry name" value="Helicase-like_DEXD_c2"/>
</dbReference>
<protein>
    <submittedName>
        <fullName evidence="15">ATP-dependent DNA helicase</fullName>
    </submittedName>
</protein>
<keyword evidence="7" id="KW-0067">ATP-binding</keyword>
<dbReference type="SMART" id="SM00491">
    <property type="entry name" value="HELICc2"/>
    <property type="match status" value="1"/>
</dbReference>
<accession>A0A2N6UJF1</accession>
<dbReference type="PANTHER" id="PTHR11472:SF34">
    <property type="entry name" value="REGULATOR OF TELOMERE ELONGATION HELICASE 1"/>
    <property type="match status" value="1"/>
</dbReference>
<dbReference type="Gene3D" id="3.40.50.300">
    <property type="entry name" value="P-loop containing nucleotide triphosphate hydrolases"/>
    <property type="match status" value="2"/>
</dbReference>
<dbReference type="GeneID" id="84578286"/>
<comment type="caution">
    <text evidence="15">The sequence shown here is derived from an EMBL/GenBank/DDBJ whole genome shotgun (WGS) entry which is preliminary data.</text>
</comment>
<dbReference type="Gene3D" id="1.10.275.40">
    <property type="match status" value="1"/>
</dbReference>
<evidence type="ECO:0000256" key="7">
    <source>
        <dbReference type="ARBA" id="ARBA00022840"/>
    </source>
</evidence>
<dbReference type="InterPro" id="IPR045028">
    <property type="entry name" value="DinG/Rad3-like"/>
</dbReference>
<keyword evidence="12" id="KW-0413">Isomerase</keyword>
<dbReference type="InterPro" id="IPR006555">
    <property type="entry name" value="ATP-dep_Helicase_C"/>
</dbReference>
<keyword evidence="3" id="KW-0547">Nucleotide-binding</keyword>
<keyword evidence="5" id="KW-0378">Hydrolase</keyword>
<dbReference type="GO" id="GO:0003677">
    <property type="term" value="F:DNA binding"/>
    <property type="evidence" value="ECO:0007669"/>
    <property type="project" value="UniProtKB-KW"/>
</dbReference>
<comment type="similarity">
    <text evidence="13">Belongs to the helicase family. DinG subfamily.</text>
</comment>
<proteinExistence type="inferred from homology"/>
<keyword evidence="6 15" id="KW-0347">Helicase</keyword>
<dbReference type="GO" id="GO:0016818">
    <property type="term" value="F:hydrolase activity, acting on acid anhydrides, in phosphorus-containing anhydrides"/>
    <property type="evidence" value="ECO:0007669"/>
    <property type="project" value="InterPro"/>
</dbReference>
<keyword evidence="9" id="KW-0411">Iron-sulfur</keyword>